<dbReference type="MEROPS" id="S24.001"/>
<gene>
    <name evidence="2" type="ORF">BN85401820</name>
</gene>
<sequence>MNTREIFKKNINKLILRTGKQRTDIAGELDIPLTTFVSWTNGVKYPRAEAMSKLANYFSLTTSDLLKDDEESTTILDKDSYETPVFKSVSCGNPTEQTDDVIGYELLPESLRKKGEYFGVRAKGDSMFPKIEDGDILIVHKQKNVNSGDIAIVKVNGDESTCKKIIIRDDGVTLQPLNGSYEALFYTKEQISKKNVEILGKVVESRKKF</sequence>
<dbReference type="RefSeq" id="WP_026654968.1">
    <property type="nucleotide sequence ID" value="NC_022538.1"/>
</dbReference>
<dbReference type="GO" id="GO:0003677">
    <property type="term" value="F:DNA binding"/>
    <property type="evidence" value="ECO:0007669"/>
    <property type="project" value="InterPro"/>
</dbReference>
<dbReference type="EMBL" id="FO681347">
    <property type="protein sequence ID" value="CCV63759.1"/>
    <property type="molecule type" value="Genomic_DNA"/>
</dbReference>
<evidence type="ECO:0000259" key="1">
    <source>
        <dbReference type="PROSITE" id="PS50943"/>
    </source>
</evidence>
<dbReference type="KEGG" id="apal:BN85401820"/>
<dbReference type="InterPro" id="IPR050077">
    <property type="entry name" value="LexA_repressor"/>
</dbReference>
<dbReference type="SUPFAM" id="SSF51306">
    <property type="entry name" value="LexA/Signal peptidase"/>
    <property type="match status" value="1"/>
</dbReference>
<dbReference type="InterPro" id="IPR001387">
    <property type="entry name" value="Cro/C1-type_HTH"/>
</dbReference>
<dbReference type="PROSITE" id="PS50943">
    <property type="entry name" value="HTH_CROC1"/>
    <property type="match status" value="1"/>
</dbReference>
<organism evidence="2 3">
    <name type="scientific">Alteracholeplasma palmae (strain ATCC 49389 / J233)</name>
    <name type="common">Acholeplasma palmae</name>
    <dbReference type="NCBI Taxonomy" id="1318466"/>
    <lineage>
        <taxon>Bacteria</taxon>
        <taxon>Bacillati</taxon>
        <taxon>Mycoplasmatota</taxon>
        <taxon>Mollicutes</taxon>
        <taxon>Acholeplasmatales</taxon>
        <taxon>Acholeplasmataceae</taxon>
        <taxon>Acholeplasma</taxon>
    </lineage>
</organism>
<protein>
    <submittedName>
        <fullName evidence="2">Predicted peptidase S24/S26A/S26B/S26C</fullName>
    </submittedName>
</protein>
<proteinExistence type="predicted"/>
<evidence type="ECO:0000313" key="2">
    <source>
        <dbReference type="EMBL" id="CCV63759.1"/>
    </source>
</evidence>
<keyword evidence="3" id="KW-1185">Reference proteome</keyword>
<accession>U4KJP6</accession>
<dbReference type="STRING" id="1318466.BN85401820"/>
<dbReference type="Gene3D" id="2.10.109.10">
    <property type="entry name" value="Umud Fragment, subunit A"/>
    <property type="match status" value="1"/>
</dbReference>
<dbReference type="SUPFAM" id="SSF47413">
    <property type="entry name" value="lambda repressor-like DNA-binding domains"/>
    <property type="match status" value="1"/>
</dbReference>
<feature type="domain" description="HTH cro/C1-type" evidence="1">
    <location>
        <begin position="11"/>
        <end position="65"/>
    </location>
</feature>
<dbReference type="InterPro" id="IPR039418">
    <property type="entry name" value="LexA-like"/>
</dbReference>
<dbReference type="Pfam" id="PF00717">
    <property type="entry name" value="Peptidase_S24"/>
    <property type="match status" value="1"/>
</dbReference>
<dbReference type="InterPro" id="IPR015927">
    <property type="entry name" value="Peptidase_S24_S26A/B/C"/>
</dbReference>
<dbReference type="InterPro" id="IPR036286">
    <property type="entry name" value="LexA/Signal_pep-like_sf"/>
</dbReference>
<name>U4KJP6_ALTPJ</name>
<evidence type="ECO:0000313" key="3">
    <source>
        <dbReference type="Proteomes" id="UP000032740"/>
    </source>
</evidence>
<dbReference type="AlphaFoldDB" id="U4KJP6"/>
<reference evidence="2 3" key="1">
    <citation type="journal article" date="2013" name="J. Mol. Microbiol. Biotechnol.">
        <title>Analysis of the Complete Genomes of Acholeplasma brassicae , A. palmae and A. laidlawii and Their Comparison to the Obligate Parasites from ' Candidatus Phytoplasma'.</title>
        <authorList>
            <person name="Kube M."/>
            <person name="Siewert C."/>
            <person name="Migdoll A.M."/>
            <person name="Duduk B."/>
            <person name="Holz S."/>
            <person name="Rabus R."/>
            <person name="Seemuller E."/>
            <person name="Mitrovic J."/>
            <person name="Muller I."/>
            <person name="Buttner C."/>
            <person name="Reinhardt R."/>
        </authorList>
    </citation>
    <scope>NUCLEOTIDE SEQUENCE [LARGE SCALE GENOMIC DNA]</scope>
    <source>
        <strain evidence="2 3">J233</strain>
    </source>
</reference>
<dbReference type="Gene3D" id="1.10.260.40">
    <property type="entry name" value="lambda repressor-like DNA-binding domains"/>
    <property type="match status" value="1"/>
</dbReference>
<dbReference type="CDD" id="cd06529">
    <property type="entry name" value="S24_LexA-like"/>
    <property type="match status" value="1"/>
</dbReference>
<dbReference type="PANTHER" id="PTHR33516:SF2">
    <property type="entry name" value="LEXA REPRESSOR-RELATED"/>
    <property type="match status" value="1"/>
</dbReference>
<dbReference type="HOGENOM" id="CLU_066192_1_1_14"/>
<dbReference type="PANTHER" id="PTHR33516">
    <property type="entry name" value="LEXA REPRESSOR"/>
    <property type="match status" value="1"/>
</dbReference>
<dbReference type="OrthoDB" id="47559at2"/>
<dbReference type="InterPro" id="IPR010982">
    <property type="entry name" value="Lambda_DNA-bd_dom_sf"/>
</dbReference>
<dbReference type="Proteomes" id="UP000032740">
    <property type="component" value="Chromosome"/>
</dbReference>